<evidence type="ECO:0000313" key="1">
    <source>
        <dbReference type="EMBL" id="KAK3059783.1"/>
    </source>
</evidence>
<proteinExistence type="predicted"/>
<feature type="non-terminal residue" evidence="1">
    <location>
        <position position="201"/>
    </location>
</feature>
<keyword evidence="2" id="KW-1185">Reference proteome</keyword>
<reference evidence="1" key="1">
    <citation type="submission" date="2024-09" db="EMBL/GenBank/DDBJ databases">
        <title>Black Yeasts Isolated from many extreme environments.</title>
        <authorList>
            <person name="Coleine C."/>
            <person name="Stajich J.E."/>
            <person name="Selbmann L."/>
        </authorList>
    </citation>
    <scope>NUCLEOTIDE SEQUENCE</scope>
    <source>
        <strain evidence="1">CCFEE 5737</strain>
    </source>
</reference>
<organism evidence="1 2">
    <name type="scientific">Coniosporium uncinatum</name>
    <dbReference type="NCBI Taxonomy" id="93489"/>
    <lineage>
        <taxon>Eukaryota</taxon>
        <taxon>Fungi</taxon>
        <taxon>Dikarya</taxon>
        <taxon>Ascomycota</taxon>
        <taxon>Pezizomycotina</taxon>
        <taxon>Dothideomycetes</taxon>
        <taxon>Dothideomycetes incertae sedis</taxon>
        <taxon>Coniosporium</taxon>
    </lineage>
</organism>
<evidence type="ECO:0000313" key="2">
    <source>
        <dbReference type="Proteomes" id="UP001186974"/>
    </source>
</evidence>
<name>A0ACC3D072_9PEZI</name>
<protein>
    <submittedName>
        <fullName evidence="1">Uncharacterized protein</fullName>
    </submittedName>
</protein>
<dbReference type="Proteomes" id="UP001186974">
    <property type="component" value="Unassembled WGS sequence"/>
</dbReference>
<comment type="caution">
    <text evidence="1">The sequence shown here is derived from an EMBL/GenBank/DDBJ whole genome shotgun (WGS) entry which is preliminary data.</text>
</comment>
<gene>
    <name evidence="1" type="ORF">LTS18_010071</name>
</gene>
<dbReference type="EMBL" id="JAWDJW010009114">
    <property type="protein sequence ID" value="KAK3059783.1"/>
    <property type="molecule type" value="Genomic_DNA"/>
</dbReference>
<accession>A0ACC3D072</accession>
<sequence>MAEEVEKWLTNSNECFNLNLVRTSNAKGKSKRETIWPEPCNPAFTYPMFGEEETIVGYESPQINLDLRAHDMRPTLRIKYDAKWDMPGETKAMDIPEMLKEWIPDYAFEESAADSSSASVKVDAKWTPPGNLLKRYKSRGRQFEIWCSSLENERANEMLRGMRILIPMYIEGGTCNFLDDAEWSLKRWKIYFLYEMKPHPT</sequence>